<dbReference type="PANTHER" id="PTHR46401">
    <property type="entry name" value="GLYCOSYLTRANSFERASE WBBK-RELATED"/>
    <property type="match status" value="1"/>
</dbReference>
<dbReference type="PANTHER" id="PTHR46401:SF2">
    <property type="entry name" value="GLYCOSYLTRANSFERASE WBBK-RELATED"/>
    <property type="match status" value="1"/>
</dbReference>
<keyword evidence="4" id="KW-1185">Reference proteome</keyword>
<dbReference type="CDD" id="cd03809">
    <property type="entry name" value="GT4_MtfB-like"/>
    <property type="match status" value="1"/>
</dbReference>
<evidence type="ECO:0000259" key="2">
    <source>
        <dbReference type="Pfam" id="PF00534"/>
    </source>
</evidence>
<reference evidence="3 4" key="1">
    <citation type="submission" date="2020-09" db="EMBL/GenBank/DDBJ databases">
        <title>Roseomonas.</title>
        <authorList>
            <person name="Zhu W."/>
        </authorList>
    </citation>
    <scope>NUCLEOTIDE SEQUENCE [LARGE SCALE GENOMIC DNA]</scope>
    <source>
        <strain evidence="3 4">573</strain>
    </source>
</reference>
<protein>
    <submittedName>
        <fullName evidence="3">Glycosyltransferase family 4 protein</fullName>
    </submittedName>
</protein>
<dbReference type="RefSeq" id="WP_207417965.1">
    <property type="nucleotide sequence ID" value="NZ_CP061177.1"/>
</dbReference>
<gene>
    <name evidence="3" type="ORF">IAI61_13960</name>
</gene>
<proteinExistence type="predicted"/>
<dbReference type="InterPro" id="IPR001296">
    <property type="entry name" value="Glyco_trans_1"/>
</dbReference>
<dbReference type="Pfam" id="PF00534">
    <property type="entry name" value="Glycos_transf_1"/>
    <property type="match status" value="1"/>
</dbReference>
<comment type="caution">
    <text evidence="3">The sequence shown here is derived from an EMBL/GenBank/DDBJ whole genome shotgun (WGS) entry which is preliminary data.</text>
</comment>
<feature type="domain" description="Glycosyl transferase family 1" evidence="2">
    <location>
        <begin position="284"/>
        <end position="426"/>
    </location>
</feature>
<evidence type="ECO:0000313" key="3">
    <source>
        <dbReference type="EMBL" id="MBO1080140.1"/>
    </source>
</evidence>
<sequence length="462" mass="50191">MTYWIDVEDLYEYALVHNRPSGIQRLSFELYTALVAARPDGIGFCRHDRLRGTMRTVEWAEVAALFQSLVVPEPRGASAPVARPVGQAGQVRRLASRLPADIRLPLGEAVRAQGSALRAGLRAGRGAMQAGLRLLRDRGRPAGAALPHAAPGQDVAAVAKPGDMLLVLGSPWFRTDYAELLQHLRARCGLGVAMLVYDLIPLTRPEFCDPGLVRTFRAWFAGTMPLVDRFFAISRATARDLERYAAVAGLPLTHPVAVLPVGTGYSGPPVAAAVTPRVAALGTGFVLLVSTIEARKNHLLAFRAWRRLLDQLPPEQLPTLVLAGRVGWMVEDLMQQLENCGWLGGKVVLLDHPTDAELTALYGACRFTLFPSHYEGWGLPVTESLGFGKVCVASSTTSVPEAGGAFCLYHDPESVPEAVAILRRLIAHPEEVAGMEARLRRDFRPTPWTDTAGSLLRALEQN</sequence>
<dbReference type="Gene3D" id="3.40.50.2000">
    <property type="entry name" value="Glycogen Phosphorylase B"/>
    <property type="match status" value="1"/>
</dbReference>
<dbReference type="Proteomes" id="UP001518989">
    <property type="component" value="Unassembled WGS sequence"/>
</dbReference>
<accession>A0ABS3KRN3</accession>
<name>A0ABS3KRN3_9PROT</name>
<dbReference type="SUPFAM" id="SSF53756">
    <property type="entry name" value="UDP-Glycosyltransferase/glycogen phosphorylase"/>
    <property type="match status" value="1"/>
</dbReference>
<evidence type="ECO:0000313" key="4">
    <source>
        <dbReference type="Proteomes" id="UP001518989"/>
    </source>
</evidence>
<evidence type="ECO:0000256" key="1">
    <source>
        <dbReference type="ARBA" id="ARBA00022679"/>
    </source>
</evidence>
<dbReference type="EMBL" id="JACTNG010000007">
    <property type="protein sequence ID" value="MBO1080140.1"/>
    <property type="molecule type" value="Genomic_DNA"/>
</dbReference>
<keyword evidence="1" id="KW-0808">Transferase</keyword>
<organism evidence="3 4">
    <name type="scientific">Roseomonas haemaphysalidis</name>
    <dbReference type="NCBI Taxonomy" id="2768162"/>
    <lineage>
        <taxon>Bacteria</taxon>
        <taxon>Pseudomonadati</taxon>
        <taxon>Pseudomonadota</taxon>
        <taxon>Alphaproteobacteria</taxon>
        <taxon>Acetobacterales</taxon>
        <taxon>Roseomonadaceae</taxon>
        <taxon>Roseomonas</taxon>
    </lineage>
</organism>